<dbReference type="Pfam" id="PF02358">
    <property type="entry name" value="Trehalose_PPase"/>
    <property type="match status" value="1"/>
</dbReference>
<feature type="region of interest" description="Disordered" evidence="1">
    <location>
        <begin position="165"/>
        <end position="202"/>
    </location>
</feature>
<dbReference type="SUPFAM" id="SSF56784">
    <property type="entry name" value="HAD-like"/>
    <property type="match status" value="1"/>
</dbReference>
<dbReference type="AlphaFoldDB" id="A0A812MQN0"/>
<proteinExistence type="predicted"/>
<dbReference type="InterPro" id="IPR003337">
    <property type="entry name" value="Trehalose_PPase"/>
</dbReference>
<accession>A0A812MQN0</accession>
<dbReference type="OrthoDB" id="411629at2759"/>
<dbReference type="InterPro" id="IPR023214">
    <property type="entry name" value="HAD_sf"/>
</dbReference>
<gene>
    <name evidence="2" type="primary">TPS9</name>
    <name evidence="2" type="ORF">SPIL2461_LOCUS6254</name>
</gene>
<evidence type="ECO:0000313" key="3">
    <source>
        <dbReference type="Proteomes" id="UP000649617"/>
    </source>
</evidence>
<dbReference type="Gene3D" id="3.40.50.1000">
    <property type="entry name" value="HAD superfamily/HAD-like"/>
    <property type="match status" value="1"/>
</dbReference>
<sequence>MCSVDLICTADYGQFKAKELMHQLALMLGNLPCAISQGNKIVEVASLSVRKGVVVGNAVQQHESIGKKFQEVLICGDDRTDESMFQEAPSHAYTVKIGPGETAARYRLPAPSDVRHFLALIAGQSLADVGGDTDLTSRSRSEQRRDSEKISRFFSFKEEEKHRRLSAWHSVDVKDPDEDENDAEAEDPLAGLGETEELTVEA</sequence>
<feature type="compositionally biased region" description="Acidic residues" evidence="1">
    <location>
        <begin position="175"/>
        <end position="187"/>
    </location>
</feature>
<evidence type="ECO:0000313" key="2">
    <source>
        <dbReference type="EMBL" id="CAE7279394.1"/>
    </source>
</evidence>
<dbReference type="EMBL" id="CAJNIZ010009324">
    <property type="protein sequence ID" value="CAE7279394.1"/>
    <property type="molecule type" value="Genomic_DNA"/>
</dbReference>
<protein>
    <submittedName>
        <fullName evidence="2">TPS9 protein</fullName>
    </submittedName>
</protein>
<comment type="caution">
    <text evidence="2">The sequence shown here is derived from an EMBL/GenBank/DDBJ whole genome shotgun (WGS) entry which is preliminary data.</text>
</comment>
<name>A0A812MQN0_SYMPI</name>
<dbReference type="Proteomes" id="UP000649617">
    <property type="component" value="Unassembled WGS sequence"/>
</dbReference>
<dbReference type="GO" id="GO:0005992">
    <property type="term" value="P:trehalose biosynthetic process"/>
    <property type="evidence" value="ECO:0007669"/>
    <property type="project" value="InterPro"/>
</dbReference>
<reference evidence="2" key="1">
    <citation type="submission" date="2021-02" db="EMBL/GenBank/DDBJ databases">
        <authorList>
            <person name="Dougan E. K."/>
            <person name="Rhodes N."/>
            <person name="Thang M."/>
            <person name="Chan C."/>
        </authorList>
    </citation>
    <scope>NUCLEOTIDE SEQUENCE</scope>
</reference>
<dbReference type="InterPro" id="IPR036412">
    <property type="entry name" value="HAD-like_sf"/>
</dbReference>
<keyword evidence="3" id="KW-1185">Reference proteome</keyword>
<evidence type="ECO:0000256" key="1">
    <source>
        <dbReference type="SAM" id="MobiDB-lite"/>
    </source>
</evidence>
<organism evidence="2 3">
    <name type="scientific">Symbiodinium pilosum</name>
    <name type="common">Dinoflagellate</name>
    <dbReference type="NCBI Taxonomy" id="2952"/>
    <lineage>
        <taxon>Eukaryota</taxon>
        <taxon>Sar</taxon>
        <taxon>Alveolata</taxon>
        <taxon>Dinophyceae</taxon>
        <taxon>Suessiales</taxon>
        <taxon>Symbiodiniaceae</taxon>
        <taxon>Symbiodinium</taxon>
    </lineage>
</organism>